<feature type="region of interest" description="Disordered" evidence="1">
    <location>
        <begin position="35"/>
        <end position="72"/>
    </location>
</feature>
<feature type="signal peptide" evidence="2">
    <location>
        <begin position="1"/>
        <end position="27"/>
    </location>
</feature>
<feature type="compositionally biased region" description="Polar residues" evidence="1">
    <location>
        <begin position="53"/>
        <end position="64"/>
    </location>
</feature>
<evidence type="ECO:0000313" key="3">
    <source>
        <dbReference type="EMBL" id="PHH62252.1"/>
    </source>
</evidence>
<feature type="compositionally biased region" description="Low complexity" evidence="1">
    <location>
        <begin position="95"/>
        <end position="107"/>
    </location>
</feature>
<evidence type="ECO:0000256" key="1">
    <source>
        <dbReference type="SAM" id="MobiDB-lite"/>
    </source>
</evidence>
<organism evidence="3 4">
    <name type="scientific">Ophiocordyceps australis</name>
    <dbReference type="NCBI Taxonomy" id="1399860"/>
    <lineage>
        <taxon>Eukaryota</taxon>
        <taxon>Fungi</taxon>
        <taxon>Dikarya</taxon>
        <taxon>Ascomycota</taxon>
        <taxon>Pezizomycotina</taxon>
        <taxon>Sordariomycetes</taxon>
        <taxon>Hypocreomycetidae</taxon>
        <taxon>Hypocreales</taxon>
        <taxon>Ophiocordycipitaceae</taxon>
        <taxon>Ophiocordyceps</taxon>
    </lineage>
</organism>
<protein>
    <submittedName>
        <fullName evidence="3">Uncharacterized protein</fullName>
    </submittedName>
</protein>
<reference evidence="3 4" key="1">
    <citation type="submission" date="2017-06" db="EMBL/GenBank/DDBJ databases">
        <title>Ant-infecting Ophiocordyceps genomes reveal a high diversity of potential behavioral manipulation genes and a possible major role for enterotoxins.</title>
        <authorList>
            <person name="De Bekker C."/>
            <person name="Evans H.C."/>
            <person name="Brachmann A."/>
            <person name="Hughes D.P."/>
        </authorList>
    </citation>
    <scope>NUCLEOTIDE SEQUENCE [LARGE SCALE GENOMIC DNA]</scope>
    <source>
        <strain evidence="3 4">Map64</strain>
    </source>
</reference>
<dbReference type="OrthoDB" id="10548091at2759"/>
<evidence type="ECO:0000313" key="4">
    <source>
        <dbReference type="Proteomes" id="UP000226192"/>
    </source>
</evidence>
<feature type="chain" id="PRO_5013038971" evidence="2">
    <location>
        <begin position="28"/>
        <end position="386"/>
    </location>
</feature>
<evidence type="ECO:0000256" key="2">
    <source>
        <dbReference type="SAM" id="SignalP"/>
    </source>
</evidence>
<name>A0A2C5Y4U3_9HYPO</name>
<keyword evidence="2" id="KW-0732">Signal</keyword>
<comment type="caution">
    <text evidence="3">The sequence shown here is derived from an EMBL/GenBank/DDBJ whole genome shotgun (WGS) entry which is preliminary data.</text>
</comment>
<gene>
    <name evidence="3" type="ORF">CDD81_7312</name>
</gene>
<sequence>MEAPCTPSPPALPAVSLALCCAPLVGCVHRLRTSGNCGERKRRSHMAVPASSPLPTASQGQTNRAHMAPGPQNQDAVVDLYRDQDSKHGCFSDASSRPPRIPSPSGLRRVHSGSAHFLNRGRKQDEGRHGPKAVGESSLATSKSPLPSHHVHQQVGRDHQLFRPDSRSPMSFHVPRPRAVQGSRLASLKQPCPRNRPRVLRRHGNGAPNVSAVQALEQHSDSSATMRHQGLDHEEMYAAQPPHAAQVSCGERDSSLQAVFVPRRSPPSASRVSAPEPTQCIAAMAPPAAPSFSERLRSKTQRLRTASADNDCPAIMMPARGYSVSCNEATSCQIGILARPHVASRAPRPPLRKKKSFALPLGWTFVDNQVCLGDAINMDKSASAGL</sequence>
<dbReference type="EMBL" id="NJET01000077">
    <property type="protein sequence ID" value="PHH62252.1"/>
    <property type="molecule type" value="Genomic_DNA"/>
</dbReference>
<feature type="compositionally biased region" description="Basic and acidic residues" evidence="1">
    <location>
        <begin position="155"/>
        <end position="166"/>
    </location>
</feature>
<dbReference type="AlphaFoldDB" id="A0A2C5Y4U3"/>
<dbReference type="Proteomes" id="UP000226192">
    <property type="component" value="Unassembled WGS sequence"/>
</dbReference>
<accession>A0A2C5Y4U3</accession>
<feature type="region of interest" description="Disordered" evidence="1">
    <location>
        <begin position="86"/>
        <end position="184"/>
    </location>
</feature>
<proteinExistence type="predicted"/>
<keyword evidence="4" id="KW-1185">Reference proteome</keyword>